<dbReference type="SUPFAM" id="SSF53850">
    <property type="entry name" value="Periplasmic binding protein-like II"/>
    <property type="match status" value="1"/>
</dbReference>
<feature type="signal peptide" evidence="1">
    <location>
        <begin position="1"/>
        <end position="26"/>
    </location>
</feature>
<dbReference type="Pfam" id="PF01547">
    <property type="entry name" value="SBP_bac_1"/>
    <property type="match status" value="1"/>
</dbReference>
<dbReference type="PROSITE" id="PS51257">
    <property type="entry name" value="PROKAR_LIPOPROTEIN"/>
    <property type="match status" value="1"/>
</dbReference>
<keyword evidence="4" id="KW-1185">Reference proteome</keyword>
<name>A0A561DYQ4_9BACI</name>
<keyword evidence="1" id="KW-0732">Signal</keyword>
<evidence type="ECO:0000313" key="4">
    <source>
        <dbReference type="Proteomes" id="UP000319671"/>
    </source>
</evidence>
<comment type="caution">
    <text evidence="3">The sequence shown here is derived from an EMBL/GenBank/DDBJ whole genome shotgun (WGS) entry which is preliminary data.</text>
</comment>
<dbReference type="AlphaFoldDB" id="A0A561DYQ4"/>
<dbReference type="InterPro" id="IPR006059">
    <property type="entry name" value="SBP"/>
</dbReference>
<feature type="domain" description="DUF3502" evidence="2">
    <location>
        <begin position="428"/>
        <end position="495"/>
    </location>
</feature>
<protein>
    <submittedName>
        <fullName evidence="3">Putative aldouronate transport system substrate-binding protein</fullName>
    </submittedName>
</protein>
<dbReference type="PANTHER" id="PTHR43649:SF17">
    <property type="entry name" value="ABC TRANSPORTER SOLUTE BINDING PROTEIN-SUGAR TRANSPORT"/>
    <property type="match status" value="1"/>
</dbReference>
<accession>A0A561DYQ4</accession>
<dbReference type="InterPro" id="IPR050490">
    <property type="entry name" value="Bact_solute-bd_prot1"/>
</dbReference>
<dbReference type="Gene3D" id="3.40.190.10">
    <property type="entry name" value="Periplasmic binding protein-like II"/>
    <property type="match status" value="2"/>
</dbReference>
<dbReference type="PANTHER" id="PTHR43649">
    <property type="entry name" value="ARABINOSE-BINDING PROTEIN-RELATED"/>
    <property type="match status" value="1"/>
</dbReference>
<gene>
    <name evidence="3" type="ORF">FB550_101530</name>
</gene>
<dbReference type="EMBL" id="VIVN01000001">
    <property type="protein sequence ID" value="TWE08504.1"/>
    <property type="molecule type" value="Genomic_DNA"/>
</dbReference>
<dbReference type="Pfam" id="PF12010">
    <property type="entry name" value="DUF3502"/>
    <property type="match status" value="1"/>
</dbReference>
<organism evidence="3 4">
    <name type="scientific">Neobacillus bataviensis</name>
    <dbReference type="NCBI Taxonomy" id="220685"/>
    <lineage>
        <taxon>Bacteria</taxon>
        <taxon>Bacillati</taxon>
        <taxon>Bacillota</taxon>
        <taxon>Bacilli</taxon>
        <taxon>Bacillales</taxon>
        <taxon>Bacillaceae</taxon>
        <taxon>Neobacillus</taxon>
    </lineage>
</organism>
<dbReference type="Proteomes" id="UP000319671">
    <property type="component" value="Unassembled WGS sequence"/>
</dbReference>
<feature type="chain" id="PRO_5021860922" evidence="1">
    <location>
        <begin position="27"/>
        <end position="498"/>
    </location>
</feature>
<sequence>MQKHKKLISIMLACFLLILSACNSHKESSTTESSGSGEKISEVNMVFFTTEIPKDIKLVQDEINKISEEKIKVRVKLTPINIGNYVQQMNLMLSSNEKADLMLVTSFFGYTSQVAKGQLLPLDNLVDKYGTDIKKTMDPDYLNAAKVSGKLYAVPTLRDMGGAPGINMRKDLVDKYNIDINKIKTLDDVESALKTIKEKEKGITPIVPFQPGAQPTVVYNWFDPLGDTMGVLPNYDNNMKVVDLYETDEYEQFVKTMRRWYQEGLTLKNATTNADPGISLVKSNVGFSYFSPQKPGIALQESQITTKPIVTTSLSKPVTTTSAVTTMMWGIPQSSQVPEAAMKFLNLMYGNKDIVNLLDWGIEGKHYVKVSDNVIKYPDGVNAGNNGYNLNMSFAMGNSFLSYVFEGNNPNLWSETEEFNKSAIKSKALGFNFDSSSVKTEVTAVTNVVGKYALGLESGVLDPNKSLPEFIKGLKAAGIDKIIAEKQKQLDEWAKTRK</sequence>
<evidence type="ECO:0000256" key="1">
    <source>
        <dbReference type="SAM" id="SignalP"/>
    </source>
</evidence>
<proteinExistence type="predicted"/>
<dbReference type="InterPro" id="IPR022627">
    <property type="entry name" value="DUF3502"/>
</dbReference>
<reference evidence="3 4" key="1">
    <citation type="submission" date="2019-06" db="EMBL/GenBank/DDBJ databases">
        <title>Sorghum-associated microbial communities from plants grown in Nebraska, USA.</title>
        <authorList>
            <person name="Schachtman D."/>
        </authorList>
    </citation>
    <scope>NUCLEOTIDE SEQUENCE [LARGE SCALE GENOMIC DNA]</scope>
    <source>
        <strain evidence="3 4">2482</strain>
    </source>
</reference>
<evidence type="ECO:0000313" key="3">
    <source>
        <dbReference type="EMBL" id="TWE08504.1"/>
    </source>
</evidence>
<dbReference type="RefSeq" id="WP_144562179.1">
    <property type="nucleotide sequence ID" value="NZ_VIVN01000001.1"/>
</dbReference>
<evidence type="ECO:0000259" key="2">
    <source>
        <dbReference type="Pfam" id="PF12010"/>
    </source>
</evidence>